<gene>
    <name evidence="5" type="primary">deoD</name>
    <name evidence="5" type="ORF">Mterra_03897</name>
</gene>
<dbReference type="InterPro" id="IPR000845">
    <property type="entry name" value="Nucleoside_phosphorylase_d"/>
</dbReference>
<dbReference type="PANTHER" id="PTHR43691">
    <property type="entry name" value="URIDINE PHOSPHORYLASE"/>
    <property type="match status" value="1"/>
</dbReference>
<dbReference type="GO" id="GO:0004850">
    <property type="term" value="F:uridine phosphorylase activity"/>
    <property type="evidence" value="ECO:0007669"/>
    <property type="project" value="UniProtKB-EC"/>
</dbReference>
<protein>
    <recommendedName>
        <fullName evidence="2">Uridine phosphorylase</fullName>
        <ecNumber evidence="1">2.4.2.3</ecNumber>
    </recommendedName>
</protein>
<accession>A0A399DW02</accession>
<organism evidence="5 6">
    <name type="scientific">Calidithermus terrae</name>
    <dbReference type="NCBI Taxonomy" id="1408545"/>
    <lineage>
        <taxon>Bacteria</taxon>
        <taxon>Thermotogati</taxon>
        <taxon>Deinococcota</taxon>
        <taxon>Deinococci</taxon>
        <taxon>Thermales</taxon>
        <taxon>Thermaceae</taxon>
        <taxon>Calidithermus</taxon>
    </lineage>
</organism>
<evidence type="ECO:0000313" key="6">
    <source>
        <dbReference type="Proteomes" id="UP000265715"/>
    </source>
</evidence>
<name>A0A399DW02_9DEIN</name>
<dbReference type="RefSeq" id="WP_119316725.1">
    <property type="nucleotide sequence ID" value="NZ_QXDL01000325.1"/>
</dbReference>
<dbReference type="GO" id="GO:0005829">
    <property type="term" value="C:cytosol"/>
    <property type="evidence" value="ECO:0007669"/>
    <property type="project" value="TreeGrafter"/>
</dbReference>
<dbReference type="EMBL" id="QXDL01000325">
    <property type="protein sequence ID" value="RIH76247.1"/>
    <property type="molecule type" value="Genomic_DNA"/>
</dbReference>
<dbReference type="InterPro" id="IPR035994">
    <property type="entry name" value="Nucleoside_phosphorylase_sf"/>
</dbReference>
<comment type="catalytic activity">
    <reaction evidence="3">
        <text>uridine + phosphate = alpha-D-ribose 1-phosphate + uracil</text>
        <dbReference type="Rhea" id="RHEA:24388"/>
        <dbReference type="ChEBI" id="CHEBI:16704"/>
        <dbReference type="ChEBI" id="CHEBI:17568"/>
        <dbReference type="ChEBI" id="CHEBI:43474"/>
        <dbReference type="ChEBI" id="CHEBI:57720"/>
        <dbReference type="EC" id="2.4.2.3"/>
    </reaction>
</comment>
<evidence type="ECO:0000256" key="2">
    <source>
        <dbReference type="ARBA" id="ARBA00021980"/>
    </source>
</evidence>
<evidence type="ECO:0000256" key="1">
    <source>
        <dbReference type="ARBA" id="ARBA00011888"/>
    </source>
</evidence>
<proteinExistence type="predicted"/>
<dbReference type="Pfam" id="PF01048">
    <property type="entry name" value="PNP_UDP_1"/>
    <property type="match status" value="1"/>
</dbReference>
<dbReference type="SUPFAM" id="SSF53167">
    <property type="entry name" value="Purine and uridine phosphorylases"/>
    <property type="match status" value="1"/>
</dbReference>
<dbReference type="PANTHER" id="PTHR43691:SF11">
    <property type="entry name" value="FI09636P-RELATED"/>
    <property type="match status" value="1"/>
</dbReference>
<reference evidence="5 6" key="1">
    <citation type="submission" date="2018-08" db="EMBL/GenBank/DDBJ databases">
        <title>Meiothermus terrae DSM 26712 genome sequencing project.</title>
        <authorList>
            <person name="Da Costa M.S."/>
            <person name="Albuquerque L."/>
            <person name="Raposo P."/>
            <person name="Froufe H.J.C."/>
            <person name="Barroso C.S."/>
            <person name="Egas C."/>
        </authorList>
    </citation>
    <scope>NUCLEOTIDE SEQUENCE [LARGE SCALE GENOMIC DNA]</scope>
    <source>
        <strain evidence="5 6">DSM 26712</strain>
    </source>
</reference>
<dbReference type="Gene3D" id="3.40.50.1580">
    <property type="entry name" value="Nucleoside phosphorylase domain"/>
    <property type="match status" value="1"/>
</dbReference>
<dbReference type="GO" id="GO:0009116">
    <property type="term" value="P:nucleoside metabolic process"/>
    <property type="evidence" value="ECO:0007669"/>
    <property type="project" value="InterPro"/>
</dbReference>
<keyword evidence="5" id="KW-0808">Transferase</keyword>
<keyword evidence="5" id="KW-0328">Glycosyltransferase</keyword>
<dbReference type="EC" id="2.4.2.3" evidence="1"/>
<dbReference type="AlphaFoldDB" id="A0A399DW02"/>
<comment type="caution">
    <text evidence="5">The sequence shown here is derived from an EMBL/GenBank/DDBJ whole genome shotgun (WGS) entry which is preliminary data.</text>
</comment>
<sequence>MALHIRANPGDIAPLVLLPGDPGRAEWIAETFLEDVKTYNTYRALLGFTGTYKGVPVSVQTSAMGGPSTAIVVEEIVNLGVKAIIRVGTTGGIDGKVEAGTLVIAQGAVPLDGTTRQYLGGRPYAPVADWDVLEALVGCAREAKLPYTVGLISTEDAFYATSPEAAREWAKFGVVSLEMESAPLFLIAKMRGVRAGTILTVSNQIGDASFVAQEILQAGVENMTRVALEALLKLKDKI</sequence>
<dbReference type="OrthoDB" id="9782889at2"/>
<feature type="domain" description="Nucleoside phosphorylase" evidence="4">
    <location>
        <begin position="15"/>
        <end position="230"/>
    </location>
</feature>
<dbReference type="CDD" id="cd17765">
    <property type="entry name" value="PNP_ThPNP_like"/>
    <property type="match status" value="1"/>
</dbReference>
<dbReference type="Proteomes" id="UP000265715">
    <property type="component" value="Unassembled WGS sequence"/>
</dbReference>
<evidence type="ECO:0000259" key="4">
    <source>
        <dbReference type="Pfam" id="PF01048"/>
    </source>
</evidence>
<evidence type="ECO:0000256" key="3">
    <source>
        <dbReference type="ARBA" id="ARBA00048447"/>
    </source>
</evidence>
<evidence type="ECO:0000313" key="5">
    <source>
        <dbReference type="EMBL" id="RIH76247.1"/>
    </source>
</evidence>
<keyword evidence="6" id="KW-1185">Reference proteome</keyword>